<evidence type="ECO:0000313" key="10">
    <source>
        <dbReference type="Proteomes" id="UP000187266"/>
    </source>
</evidence>
<organism evidence="9 10">
    <name type="scientific">Brevirhabdus pacifica</name>
    <dbReference type="NCBI Taxonomy" id="1267768"/>
    <lineage>
        <taxon>Bacteria</taxon>
        <taxon>Pseudomonadati</taxon>
        <taxon>Pseudomonadota</taxon>
        <taxon>Alphaproteobacteria</taxon>
        <taxon>Rhodobacterales</taxon>
        <taxon>Paracoccaceae</taxon>
        <taxon>Brevirhabdus</taxon>
    </lineage>
</organism>
<dbReference type="STRING" id="1267768.BV394_10500"/>
<accession>A0A2M9DAD7</accession>
<dbReference type="Gene3D" id="2.40.50.140">
    <property type="entry name" value="Nucleic acid-binding proteins"/>
    <property type="match status" value="1"/>
</dbReference>
<reference evidence="9 10" key="1">
    <citation type="submission" date="2017-01" db="EMBL/GenBank/DDBJ databases">
        <title>Genomic analysis of Xuhuaishuia manganoxidans DY6-4.</title>
        <authorList>
            <person name="Wang X."/>
        </authorList>
    </citation>
    <scope>NUCLEOTIDE SEQUENCE [LARGE SCALE GENOMIC DNA]</scope>
    <source>
        <strain evidence="9 10">DY6-4</strain>
    </source>
</reference>
<evidence type="ECO:0000256" key="7">
    <source>
        <dbReference type="HAMAP-Rule" id="MF_00201"/>
    </source>
</evidence>
<keyword evidence="10" id="KW-1185">Reference proteome</keyword>
<comment type="similarity">
    <text evidence="1 7">Belongs to the RecO family.</text>
</comment>
<evidence type="ECO:0000256" key="2">
    <source>
        <dbReference type="ARBA" id="ARBA00021310"/>
    </source>
</evidence>
<name>A0A1U7DJD0_9RHOB</name>
<dbReference type="InterPro" id="IPR003717">
    <property type="entry name" value="RecO"/>
</dbReference>
<comment type="function">
    <text evidence="7">Involved in DNA repair and RecF pathway recombination.</text>
</comment>
<dbReference type="GO" id="GO:0006302">
    <property type="term" value="P:double-strand break repair"/>
    <property type="evidence" value="ECO:0007669"/>
    <property type="project" value="TreeGrafter"/>
</dbReference>
<dbReference type="InterPro" id="IPR012340">
    <property type="entry name" value="NA-bd_OB-fold"/>
</dbReference>
<dbReference type="SUPFAM" id="SSF57863">
    <property type="entry name" value="ArfGap/RecO-like zinc finger"/>
    <property type="match status" value="1"/>
</dbReference>
<dbReference type="AlphaFoldDB" id="A0A1U7DJD0"/>
<dbReference type="HAMAP" id="MF_00201">
    <property type="entry name" value="RecO"/>
    <property type="match status" value="1"/>
</dbReference>
<gene>
    <name evidence="7" type="primary">recO</name>
    <name evidence="9" type="ORF">BV394_10500</name>
</gene>
<dbReference type="GO" id="GO:0006310">
    <property type="term" value="P:DNA recombination"/>
    <property type="evidence" value="ECO:0007669"/>
    <property type="project" value="UniProtKB-UniRule"/>
</dbReference>
<evidence type="ECO:0000256" key="5">
    <source>
        <dbReference type="ARBA" id="ARBA00023204"/>
    </source>
</evidence>
<proteinExistence type="inferred from homology"/>
<keyword evidence="4 7" id="KW-0233">DNA recombination</keyword>
<dbReference type="InterPro" id="IPR022572">
    <property type="entry name" value="DNA_rep/recomb_RecO_N"/>
</dbReference>
<evidence type="ECO:0000256" key="1">
    <source>
        <dbReference type="ARBA" id="ARBA00007452"/>
    </source>
</evidence>
<dbReference type="GO" id="GO:0043590">
    <property type="term" value="C:bacterial nucleoid"/>
    <property type="evidence" value="ECO:0007669"/>
    <property type="project" value="TreeGrafter"/>
</dbReference>
<dbReference type="OrthoDB" id="9804792at2"/>
<dbReference type="NCBIfam" id="TIGR00613">
    <property type="entry name" value="reco"/>
    <property type="match status" value="1"/>
</dbReference>
<evidence type="ECO:0000256" key="3">
    <source>
        <dbReference type="ARBA" id="ARBA00022763"/>
    </source>
</evidence>
<evidence type="ECO:0000313" key="9">
    <source>
        <dbReference type="EMBL" id="APX90096.1"/>
    </source>
</evidence>
<dbReference type="Pfam" id="PF11967">
    <property type="entry name" value="RecO_N"/>
    <property type="match status" value="1"/>
</dbReference>
<feature type="domain" description="DNA replication/recombination mediator RecO N-terminal" evidence="8">
    <location>
        <begin position="1"/>
        <end position="76"/>
    </location>
</feature>
<dbReference type="RefSeq" id="WP_076980117.1">
    <property type="nucleotide sequence ID" value="NZ_CP019124.1"/>
</dbReference>
<dbReference type="InterPro" id="IPR042242">
    <property type="entry name" value="RecO_C"/>
</dbReference>
<dbReference type="EMBL" id="CP019124">
    <property type="protein sequence ID" value="APX90096.1"/>
    <property type="molecule type" value="Genomic_DNA"/>
</dbReference>
<keyword evidence="3 7" id="KW-0227">DNA damage</keyword>
<protein>
    <recommendedName>
        <fullName evidence="2 7">DNA repair protein RecO</fullName>
    </recommendedName>
    <alternativeName>
        <fullName evidence="6 7">Recombination protein O</fullName>
    </alternativeName>
</protein>
<dbReference type="PANTHER" id="PTHR33991">
    <property type="entry name" value="DNA REPAIR PROTEIN RECO"/>
    <property type="match status" value="1"/>
</dbReference>
<sequence>MDWRDRGTLLSLRKHGESSVIIQVFTEGHGLHAGVVRGGTGRRLTTILQPGAQLEVVWRARLDQHIGAYTVEPLQSRAGLLSDRLALSGLNAVCALLAFCLPERAPMPGLYTLTQALLAAMEDSDDWPLDYLHWEMALLEQMGFGLDLTRCTVSGRTEGLTYVSPRTGKAVHAEAAGEWIDRMLPLSPALVRSEGVGLSDLLAGLATTGHFLANRLAPELGDRPLPKARQRLVDLLARE</sequence>
<dbReference type="Gene3D" id="1.20.1440.120">
    <property type="entry name" value="Recombination protein O, C-terminal domain"/>
    <property type="match status" value="1"/>
</dbReference>
<dbReference type="Pfam" id="PF02565">
    <property type="entry name" value="RecO_C"/>
    <property type="match status" value="1"/>
</dbReference>
<accession>A0A1U7DJD0</accession>
<dbReference type="Proteomes" id="UP000187266">
    <property type="component" value="Chromosome"/>
</dbReference>
<dbReference type="InterPro" id="IPR037278">
    <property type="entry name" value="ARFGAP/RecO"/>
</dbReference>
<keyword evidence="5 7" id="KW-0234">DNA repair</keyword>
<evidence type="ECO:0000259" key="8">
    <source>
        <dbReference type="Pfam" id="PF11967"/>
    </source>
</evidence>
<dbReference type="SUPFAM" id="SSF50249">
    <property type="entry name" value="Nucleic acid-binding proteins"/>
    <property type="match status" value="1"/>
</dbReference>
<evidence type="ECO:0000256" key="6">
    <source>
        <dbReference type="ARBA" id="ARBA00033409"/>
    </source>
</evidence>
<dbReference type="PANTHER" id="PTHR33991:SF1">
    <property type="entry name" value="DNA REPAIR PROTEIN RECO"/>
    <property type="match status" value="1"/>
</dbReference>
<evidence type="ECO:0000256" key="4">
    <source>
        <dbReference type="ARBA" id="ARBA00023172"/>
    </source>
</evidence>